<feature type="transmembrane region" description="Helical" evidence="2">
    <location>
        <begin position="131"/>
        <end position="156"/>
    </location>
</feature>
<dbReference type="PANTHER" id="PTHR35184">
    <property type="entry name" value="YALI0C10208P"/>
    <property type="match status" value="1"/>
</dbReference>
<proteinExistence type="predicted"/>
<dbReference type="Pfam" id="PF11309">
    <property type="entry name" value="DUF3112"/>
    <property type="match status" value="1"/>
</dbReference>
<name>A0AAV5QXU9_PICKL</name>
<feature type="compositionally biased region" description="Polar residues" evidence="1">
    <location>
        <begin position="423"/>
        <end position="433"/>
    </location>
</feature>
<keyword evidence="4" id="KW-1185">Reference proteome</keyword>
<keyword evidence="2" id="KW-1133">Transmembrane helix</keyword>
<feature type="transmembrane region" description="Helical" evidence="2">
    <location>
        <begin position="71"/>
        <end position="91"/>
    </location>
</feature>
<feature type="transmembrane region" description="Helical" evidence="2">
    <location>
        <begin position="97"/>
        <end position="119"/>
    </location>
</feature>
<organism evidence="3 4">
    <name type="scientific">Pichia kluyveri</name>
    <name type="common">Yeast</name>
    <dbReference type="NCBI Taxonomy" id="36015"/>
    <lineage>
        <taxon>Eukaryota</taxon>
        <taxon>Fungi</taxon>
        <taxon>Dikarya</taxon>
        <taxon>Ascomycota</taxon>
        <taxon>Saccharomycotina</taxon>
        <taxon>Pichiomycetes</taxon>
        <taxon>Pichiales</taxon>
        <taxon>Pichiaceae</taxon>
        <taxon>Pichia</taxon>
    </lineage>
</organism>
<feature type="transmembrane region" description="Helical" evidence="2">
    <location>
        <begin position="168"/>
        <end position="198"/>
    </location>
</feature>
<dbReference type="Proteomes" id="UP001378960">
    <property type="component" value="Unassembled WGS sequence"/>
</dbReference>
<dbReference type="PANTHER" id="PTHR35184:SF1">
    <property type="entry name" value="INTEGRAL MEMBRANE PROTEIN"/>
    <property type="match status" value="1"/>
</dbReference>
<evidence type="ECO:0000256" key="2">
    <source>
        <dbReference type="SAM" id="Phobius"/>
    </source>
</evidence>
<feature type="transmembrane region" description="Helical" evidence="2">
    <location>
        <begin position="210"/>
        <end position="235"/>
    </location>
</feature>
<feature type="transmembrane region" description="Helical" evidence="2">
    <location>
        <begin position="358"/>
        <end position="382"/>
    </location>
</feature>
<gene>
    <name evidence="3" type="ORF">DAPK24_002070</name>
</gene>
<dbReference type="EMBL" id="BTGB01000001">
    <property type="protein sequence ID" value="GMM43632.1"/>
    <property type="molecule type" value="Genomic_DNA"/>
</dbReference>
<keyword evidence="2" id="KW-0812">Transmembrane</keyword>
<comment type="caution">
    <text evidence="3">The sequence shown here is derived from an EMBL/GenBank/DDBJ whole genome shotgun (WGS) entry which is preliminary data.</text>
</comment>
<feature type="transmembrane region" description="Helical" evidence="2">
    <location>
        <begin position="324"/>
        <end position="346"/>
    </location>
</feature>
<keyword evidence="2" id="KW-0472">Membrane</keyword>
<evidence type="ECO:0000313" key="3">
    <source>
        <dbReference type="EMBL" id="GMM43632.1"/>
    </source>
</evidence>
<dbReference type="AlphaFoldDB" id="A0AAV5QXU9"/>
<protein>
    <submittedName>
        <fullName evidence="3">Uncharacterized protein</fullName>
    </submittedName>
</protein>
<evidence type="ECO:0000313" key="4">
    <source>
        <dbReference type="Proteomes" id="UP001378960"/>
    </source>
</evidence>
<accession>A0AAV5QXU9</accession>
<feature type="region of interest" description="Disordered" evidence="1">
    <location>
        <begin position="411"/>
        <end position="433"/>
    </location>
</feature>
<dbReference type="InterPro" id="IPR021460">
    <property type="entry name" value="DUF3112"/>
</dbReference>
<evidence type="ECO:0000256" key="1">
    <source>
        <dbReference type="SAM" id="MobiDB-lite"/>
    </source>
</evidence>
<sequence length="433" mass="49044">MSSAIAELIRSQTGGAADGTGIVKLLEITKGFLHIDSTSQIPQFLVDYVQDQQQSQFGSYPDHKDIAPSGLFLAIFVIIAIAHGSLFTINYMRGHRFWLSLGFCFYATMRWIGFALRIVWAKNILKLHVGIASEVLLVLPIVFLASFNLVLAQRIFTWKHPVFGNTKIFWYAMLAIYSVVIAVVIMTIIAGVVPYLYFLSRSHYDMCRNVVKVTSILITLYSLLSIAFVIMTYIVPTSQSDKDALVYQPFWIKSFSPFYFPIKNAQSEGEDIFVQRYQNDAREPKRTIVGGGLDLSELNENDEVAELNEFEQAGEQKFSLKHNISVTIITITSVFVFIGALFRCIACFIDDTFASQSWIYDPVVMYVLWGALETICNILYLIGRIDLRFYRPDNFKKENREIILSASKTANSDYPEAKEADLVSSNQSSQTRV</sequence>
<reference evidence="3 4" key="1">
    <citation type="journal article" date="2023" name="Elife">
        <title>Identification of key yeast species and microbe-microbe interactions impacting larval growth of Drosophila in the wild.</title>
        <authorList>
            <person name="Mure A."/>
            <person name="Sugiura Y."/>
            <person name="Maeda R."/>
            <person name="Honda K."/>
            <person name="Sakurai N."/>
            <person name="Takahashi Y."/>
            <person name="Watada M."/>
            <person name="Katoh T."/>
            <person name="Gotoh A."/>
            <person name="Gotoh Y."/>
            <person name="Taniguchi I."/>
            <person name="Nakamura K."/>
            <person name="Hayashi T."/>
            <person name="Katayama T."/>
            <person name="Uemura T."/>
            <person name="Hattori Y."/>
        </authorList>
    </citation>
    <scope>NUCLEOTIDE SEQUENCE [LARGE SCALE GENOMIC DNA]</scope>
    <source>
        <strain evidence="3 4">PK-24</strain>
    </source>
</reference>